<keyword evidence="1" id="KW-0812">Transmembrane</keyword>
<evidence type="ECO:0000256" key="1">
    <source>
        <dbReference type="SAM" id="Phobius"/>
    </source>
</evidence>
<proteinExistence type="predicted"/>
<dbReference type="Proteomes" id="UP001341840">
    <property type="component" value="Unassembled WGS sequence"/>
</dbReference>
<feature type="transmembrane region" description="Helical" evidence="1">
    <location>
        <begin position="79"/>
        <end position="99"/>
    </location>
</feature>
<evidence type="ECO:0000313" key="2">
    <source>
        <dbReference type="EMBL" id="MED6111526.1"/>
    </source>
</evidence>
<evidence type="ECO:0000313" key="3">
    <source>
        <dbReference type="Proteomes" id="UP001341840"/>
    </source>
</evidence>
<sequence>MAPTTVIGLKQCDGSSKAISYSTTGDITCPIKYVVTENDKGKDGMSKSKGDTDNDFVDKLEDWDSSRKPLQLLTKEKKFVAIVTVPITFFLIVLLLNVANASRKVTLVVTVQAHSAITVSSLDT</sequence>
<accession>A0ABU6QHW1</accession>
<name>A0ABU6QHW1_9FABA</name>
<reference evidence="2 3" key="1">
    <citation type="journal article" date="2023" name="Plants (Basel)">
        <title>Bridging the Gap: Combining Genomics and Transcriptomics Approaches to Understand Stylosanthes scabra, an Orphan Legume from the Brazilian Caatinga.</title>
        <authorList>
            <person name="Ferreira-Neto J.R.C."/>
            <person name="da Silva M.D."/>
            <person name="Binneck E."/>
            <person name="de Melo N.F."/>
            <person name="da Silva R.H."/>
            <person name="de Melo A.L.T.M."/>
            <person name="Pandolfi V."/>
            <person name="Bustamante F.O."/>
            <person name="Brasileiro-Vidal A.C."/>
            <person name="Benko-Iseppon A.M."/>
        </authorList>
    </citation>
    <scope>NUCLEOTIDE SEQUENCE [LARGE SCALE GENOMIC DNA]</scope>
    <source>
        <tissue evidence="2">Leaves</tissue>
    </source>
</reference>
<comment type="caution">
    <text evidence="2">The sequence shown here is derived from an EMBL/GenBank/DDBJ whole genome shotgun (WGS) entry which is preliminary data.</text>
</comment>
<keyword evidence="1" id="KW-1133">Transmembrane helix</keyword>
<protein>
    <submittedName>
        <fullName evidence="2">Uncharacterized protein</fullName>
    </submittedName>
</protein>
<gene>
    <name evidence="2" type="ORF">PIB30_053089</name>
</gene>
<keyword evidence="3" id="KW-1185">Reference proteome</keyword>
<dbReference type="EMBL" id="JASCZI010000391">
    <property type="protein sequence ID" value="MED6111526.1"/>
    <property type="molecule type" value="Genomic_DNA"/>
</dbReference>
<organism evidence="2 3">
    <name type="scientific">Stylosanthes scabra</name>
    <dbReference type="NCBI Taxonomy" id="79078"/>
    <lineage>
        <taxon>Eukaryota</taxon>
        <taxon>Viridiplantae</taxon>
        <taxon>Streptophyta</taxon>
        <taxon>Embryophyta</taxon>
        <taxon>Tracheophyta</taxon>
        <taxon>Spermatophyta</taxon>
        <taxon>Magnoliopsida</taxon>
        <taxon>eudicotyledons</taxon>
        <taxon>Gunneridae</taxon>
        <taxon>Pentapetalae</taxon>
        <taxon>rosids</taxon>
        <taxon>fabids</taxon>
        <taxon>Fabales</taxon>
        <taxon>Fabaceae</taxon>
        <taxon>Papilionoideae</taxon>
        <taxon>50 kb inversion clade</taxon>
        <taxon>dalbergioids sensu lato</taxon>
        <taxon>Dalbergieae</taxon>
        <taxon>Pterocarpus clade</taxon>
        <taxon>Stylosanthes</taxon>
    </lineage>
</organism>
<keyword evidence="1" id="KW-0472">Membrane</keyword>